<feature type="transmembrane region" description="Helical" evidence="2">
    <location>
        <begin position="140"/>
        <end position="158"/>
    </location>
</feature>
<dbReference type="Pfam" id="PF00578">
    <property type="entry name" value="AhpC-TSA"/>
    <property type="match status" value="1"/>
</dbReference>
<evidence type="ECO:0000313" key="4">
    <source>
        <dbReference type="EMBL" id="GGG60854.1"/>
    </source>
</evidence>
<evidence type="ECO:0000259" key="3">
    <source>
        <dbReference type="PROSITE" id="PS51352"/>
    </source>
</evidence>
<dbReference type="CDD" id="cd02966">
    <property type="entry name" value="TlpA_like_family"/>
    <property type="match status" value="1"/>
</dbReference>
<dbReference type="EMBL" id="BMHY01000002">
    <property type="protein sequence ID" value="GGG60854.1"/>
    <property type="molecule type" value="Genomic_DNA"/>
</dbReference>
<keyword evidence="5" id="KW-1185">Reference proteome</keyword>
<reference evidence="4 5" key="1">
    <citation type="journal article" date="2014" name="Int. J. Syst. Evol. Microbiol.">
        <title>Complete genome sequence of Corynebacterium casei LMG S-19264T (=DSM 44701T), isolated from a smear-ripened cheese.</title>
        <authorList>
            <consortium name="US DOE Joint Genome Institute (JGI-PGF)"/>
            <person name="Walter F."/>
            <person name="Albersmeier A."/>
            <person name="Kalinowski J."/>
            <person name="Ruckert C."/>
        </authorList>
    </citation>
    <scope>NUCLEOTIDE SEQUENCE [LARGE SCALE GENOMIC DNA]</scope>
    <source>
        <strain evidence="4 5">CGMCC 1.15286</strain>
    </source>
</reference>
<feature type="transmembrane region" description="Helical" evidence="2">
    <location>
        <begin position="106"/>
        <end position="128"/>
    </location>
</feature>
<feature type="transmembrane region" description="Helical" evidence="2">
    <location>
        <begin position="50"/>
        <end position="70"/>
    </location>
</feature>
<evidence type="ECO:0000313" key="5">
    <source>
        <dbReference type="Proteomes" id="UP000600247"/>
    </source>
</evidence>
<evidence type="ECO:0000256" key="2">
    <source>
        <dbReference type="SAM" id="Phobius"/>
    </source>
</evidence>
<comment type="caution">
    <text evidence="4">The sequence shown here is derived from an EMBL/GenBank/DDBJ whole genome shotgun (WGS) entry which is preliminary data.</text>
</comment>
<dbReference type="InterPro" id="IPR036249">
    <property type="entry name" value="Thioredoxin-like_sf"/>
</dbReference>
<dbReference type="SUPFAM" id="SSF52833">
    <property type="entry name" value="Thioredoxin-like"/>
    <property type="match status" value="1"/>
</dbReference>
<keyword evidence="2" id="KW-0472">Membrane</keyword>
<keyword evidence="1" id="KW-1015">Disulfide bond</keyword>
<keyword evidence="2" id="KW-0812">Transmembrane</keyword>
<gene>
    <name evidence="4" type="ORF">GCM10010918_12750</name>
</gene>
<protein>
    <recommendedName>
        <fullName evidence="3">Thioredoxin domain-containing protein</fullName>
    </recommendedName>
</protein>
<dbReference type="PANTHER" id="PTHR42852:SF13">
    <property type="entry name" value="PROTEIN DIPZ"/>
    <property type="match status" value="1"/>
</dbReference>
<name>A0A917GXT8_9BACL</name>
<dbReference type="InterPro" id="IPR017937">
    <property type="entry name" value="Thioredoxin_CS"/>
</dbReference>
<dbReference type="GO" id="GO:0016491">
    <property type="term" value="F:oxidoreductase activity"/>
    <property type="evidence" value="ECO:0007669"/>
    <property type="project" value="InterPro"/>
</dbReference>
<feature type="domain" description="Thioredoxin" evidence="3">
    <location>
        <begin position="206"/>
        <end position="347"/>
    </location>
</feature>
<sequence>MYTVQLGTFVLNLEIVVYILCGLAGVAGLSLKAKKGQVEASFVSDAMNAVLLWIFVWKASLIIVDPVTVFEDPRSFLYFSGGIIGGWLATLVSCGFLLYKGLRTNAGIKAVVVGISTMLYGWITVWLLAQCLLADTSAEVWKYALSTVVSAFLFVIQIRSARVIEWRRLAANNVLAAAVLAAILLVNYGSASAELQAGAGLAEVGLSKGQQAPDFKLASLDGSEISLSDYRGKTVFVNFWASWCPPCKVEMPHMEKLYASYREQDVVVLSVNMTSTEKSGSNVSSFVEARGLTFPIVLDEKGAVMSQYRVRSYPTTFIIDSEGIIRDRMLGAVDFAGMERRLKDVLE</sequence>
<dbReference type="InterPro" id="IPR000866">
    <property type="entry name" value="AhpC/TSA"/>
</dbReference>
<proteinExistence type="predicted"/>
<dbReference type="PANTHER" id="PTHR42852">
    <property type="entry name" value="THIOL:DISULFIDE INTERCHANGE PROTEIN DSBE"/>
    <property type="match status" value="1"/>
</dbReference>
<evidence type="ECO:0000256" key="1">
    <source>
        <dbReference type="ARBA" id="ARBA00023157"/>
    </source>
</evidence>
<dbReference type="InterPro" id="IPR050553">
    <property type="entry name" value="Thioredoxin_ResA/DsbE_sf"/>
</dbReference>
<dbReference type="Gene3D" id="3.40.30.10">
    <property type="entry name" value="Glutaredoxin"/>
    <property type="match status" value="1"/>
</dbReference>
<feature type="transmembrane region" description="Helical" evidence="2">
    <location>
        <begin position="6"/>
        <end position="29"/>
    </location>
</feature>
<dbReference type="RefSeq" id="WP_188888116.1">
    <property type="nucleotide sequence ID" value="NZ_BMHY01000002.1"/>
</dbReference>
<feature type="transmembrane region" description="Helical" evidence="2">
    <location>
        <begin position="170"/>
        <end position="189"/>
    </location>
</feature>
<dbReference type="AlphaFoldDB" id="A0A917GXT8"/>
<keyword evidence="2" id="KW-1133">Transmembrane helix</keyword>
<dbReference type="Proteomes" id="UP000600247">
    <property type="component" value="Unassembled WGS sequence"/>
</dbReference>
<feature type="transmembrane region" description="Helical" evidence="2">
    <location>
        <begin position="76"/>
        <end position="99"/>
    </location>
</feature>
<dbReference type="InterPro" id="IPR013766">
    <property type="entry name" value="Thioredoxin_domain"/>
</dbReference>
<accession>A0A917GXT8</accession>
<dbReference type="GO" id="GO:0016209">
    <property type="term" value="F:antioxidant activity"/>
    <property type="evidence" value="ECO:0007669"/>
    <property type="project" value="InterPro"/>
</dbReference>
<dbReference type="PROSITE" id="PS51352">
    <property type="entry name" value="THIOREDOXIN_2"/>
    <property type="match status" value="1"/>
</dbReference>
<organism evidence="4 5">
    <name type="scientific">Paenibacillus radicis</name>
    <name type="common">ex Gao et al. 2016</name>
    <dbReference type="NCBI Taxonomy" id="1737354"/>
    <lineage>
        <taxon>Bacteria</taxon>
        <taxon>Bacillati</taxon>
        <taxon>Bacillota</taxon>
        <taxon>Bacilli</taxon>
        <taxon>Bacillales</taxon>
        <taxon>Paenibacillaceae</taxon>
        <taxon>Paenibacillus</taxon>
    </lineage>
</organism>
<dbReference type="PROSITE" id="PS00194">
    <property type="entry name" value="THIOREDOXIN_1"/>
    <property type="match status" value="1"/>
</dbReference>